<proteinExistence type="inferred from homology"/>
<keyword evidence="11" id="KW-1185">Reference proteome</keyword>
<comment type="caution">
    <text evidence="10">The sequence shown here is derived from an EMBL/GenBank/DDBJ whole genome shotgun (WGS) entry which is preliminary data.</text>
</comment>
<dbReference type="Pfam" id="PF00149">
    <property type="entry name" value="Metallophos"/>
    <property type="match status" value="1"/>
</dbReference>
<dbReference type="AlphaFoldDB" id="A0A1J4KDX1"/>
<dbReference type="RefSeq" id="XP_068362767.1">
    <property type="nucleotide sequence ID" value="XM_068501971.1"/>
</dbReference>
<feature type="domain" description="Serine/threonine specific protein phosphatases" evidence="9">
    <location>
        <begin position="113"/>
        <end position="118"/>
    </location>
</feature>
<accession>A0A1J4KDX1</accession>
<evidence type="ECO:0000313" key="11">
    <source>
        <dbReference type="Proteomes" id="UP000179807"/>
    </source>
</evidence>
<dbReference type="GeneID" id="94836675"/>
<dbReference type="Proteomes" id="UP000179807">
    <property type="component" value="Unassembled WGS sequence"/>
</dbReference>
<comment type="catalytic activity">
    <reaction evidence="6">
        <text>O-phospho-L-seryl-[protein] + H2O = L-seryl-[protein] + phosphate</text>
        <dbReference type="Rhea" id="RHEA:20629"/>
        <dbReference type="Rhea" id="RHEA-COMP:9863"/>
        <dbReference type="Rhea" id="RHEA-COMP:11604"/>
        <dbReference type="ChEBI" id="CHEBI:15377"/>
        <dbReference type="ChEBI" id="CHEBI:29999"/>
        <dbReference type="ChEBI" id="CHEBI:43474"/>
        <dbReference type="ChEBI" id="CHEBI:83421"/>
        <dbReference type="EC" id="3.1.3.16"/>
    </reaction>
</comment>
<gene>
    <name evidence="10" type="ORF">TRFO_21441</name>
</gene>
<evidence type="ECO:0000256" key="7">
    <source>
        <dbReference type="ARBA" id="ARBA00048336"/>
    </source>
</evidence>
<protein>
    <recommendedName>
        <fullName evidence="8">Serine/threonine-protein phosphatase</fullName>
        <ecNumber evidence="8">3.1.3.16</ecNumber>
    </recommendedName>
</protein>
<organism evidence="10 11">
    <name type="scientific">Tritrichomonas foetus</name>
    <dbReference type="NCBI Taxonomy" id="1144522"/>
    <lineage>
        <taxon>Eukaryota</taxon>
        <taxon>Metamonada</taxon>
        <taxon>Parabasalia</taxon>
        <taxon>Tritrichomonadida</taxon>
        <taxon>Tritrichomonadidae</taxon>
        <taxon>Tritrichomonas</taxon>
    </lineage>
</organism>
<dbReference type="GO" id="GO:0004722">
    <property type="term" value="F:protein serine/threonine phosphatase activity"/>
    <property type="evidence" value="ECO:0007669"/>
    <property type="project" value="UniProtKB-EC"/>
</dbReference>
<evidence type="ECO:0000256" key="4">
    <source>
        <dbReference type="ARBA" id="ARBA00022912"/>
    </source>
</evidence>
<dbReference type="InterPro" id="IPR029052">
    <property type="entry name" value="Metallo-depent_PP-like"/>
</dbReference>
<dbReference type="EMBL" id="MLAK01000634">
    <property type="protein sequence ID" value="OHT09631.1"/>
    <property type="molecule type" value="Genomic_DNA"/>
</dbReference>
<comment type="cofactor">
    <cofactor evidence="1">
        <name>Mn(2+)</name>
        <dbReference type="ChEBI" id="CHEBI:29035"/>
    </cofactor>
</comment>
<dbReference type="InterPro" id="IPR050341">
    <property type="entry name" value="PP1_catalytic_subunit"/>
</dbReference>
<comment type="catalytic activity">
    <reaction evidence="7 8">
        <text>O-phospho-L-threonyl-[protein] + H2O = L-threonyl-[protein] + phosphate</text>
        <dbReference type="Rhea" id="RHEA:47004"/>
        <dbReference type="Rhea" id="RHEA-COMP:11060"/>
        <dbReference type="Rhea" id="RHEA-COMP:11605"/>
        <dbReference type="ChEBI" id="CHEBI:15377"/>
        <dbReference type="ChEBI" id="CHEBI:30013"/>
        <dbReference type="ChEBI" id="CHEBI:43474"/>
        <dbReference type="ChEBI" id="CHEBI:61977"/>
        <dbReference type="EC" id="3.1.3.16"/>
    </reaction>
</comment>
<evidence type="ECO:0000256" key="3">
    <source>
        <dbReference type="ARBA" id="ARBA00022801"/>
    </source>
</evidence>
<dbReference type="InterPro" id="IPR006186">
    <property type="entry name" value="Ser/Thr-sp_prot-phosphatase"/>
</dbReference>
<sequence length="337" mass="38016">MEEGLFLDQLIQDIIVERRVNLGPKEVSNLCDEVCKVLLEEESLLYLESPIKICGDIHGQLNDLIRVLQTGGFDEDSKYLFLGDYVDRGPNSVEVICLLFALKLRFPNNVFLLRGNHESPEMTESFGFADECEEKLDASVLLHFYDAFDCLPIAALINNQIFCVHGGLSPEMTNVEEIKGIQRPTAIPDCGILADLLWSDPSPDTENWGPNDRGETFTWGLKVAQDFMDWNDLTRIVRGHQMAQNGIDFPFFPDRSVITVFTASNYAGRYDNVAAFVEVDSDPQKIGYQVLRPPQVHAEMRAPNTPRADVKHELSNQAELFLNEDDAYDEDYATASQ</sequence>
<evidence type="ECO:0000259" key="9">
    <source>
        <dbReference type="PROSITE" id="PS00125"/>
    </source>
</evidence>
<keyword evidence="5" id="KW-0464">Manganese</keyword>
<dbReference type="VEuPathDB" id="TrichDB:TRFO_21441"/>
<dbReference type="SMART" id="SM00156">
    <property type="entry name" value="PP2Ac"/>
    <property type="match status" value="1"/>
</dbReference>
<keyword evidence="3 8" id="KW-0378">Hydrolase</keyword>
<keyword evidence="2" id="KW-0479">Metal-binding</keyword>
<dbReference type="PANTHER" id="PTHR11668">
    <property type="entry name" value="SERINE/THREONINE PROTEIN PHOSPHATASE"/>
    <property type="match status" value="1"/>
</dbReference>
<reference evidence="10" key="1">
    <citation type="submission" date="2016-10" db="EMBL/GenBank/DDBJ databases">
        <authorList>
            <person name="Benchimol M."/>
            <person name="Almeida L.G."/>
            <person name="Vasconcelos A.T."/>
            <person name="Perreira-Neves A."/>
            <person name="Rosa I.A."/>
            <person name="Tasca T."/>
            <person name="Bogo M.R."/>
            <person name="de Souza W."/>
        </authorList>
    </citation>
    <scope>NUCLEOTIDE SEQUENCE [LARGE SCALE GENOMIC DNA]</scope>
    <source>
        <strain evidence="10">K</strain>
    </source>
</reference>
<dbReference type="PROSITE" id="PS00125">
    <property type="entry name" value="SER_THR_PHOSPHATASE"/>
    <property type="match status" value="1"/>
</dbReference>
<dbReference type="PRINTS" id="PR00114">
    <property type="entry name" value="STPHPHTASE"/>
</dbReference>
<evidence type="ECO:0000313" key="10">
    <source>
        <dbReference type="EMBL" id="OHT09631.1"/>
    </source>
</evidence>
<evidence type="ECO:0000256" key="1">
    <source>
        <dbReference type="ARBA" id="ARBA00001936"/>
    </source>
</evidence>
<evidence type="ECO:0000256" key="6">
    <source>
        <dbReference type="ARBA" id="ARBA00047761"/>
    </source>
</evidence>
<dbReference type="SUPFAM" id="SSF56300">
    <property type="entry name" value="Metallo-dependent phosphatases"/>
    <property type="match status" value="1"/>
</dbReference>
<dbReference type="Gene3D" id="3.60.21.10">
    <property type="match status" value="1"/>
</dbReference>
<keyword evidence="4" id="KW-0904">Protein phosphatase</keyword>
<dbReference type="InterPro" id="IPR004843">
    <property type="entry name" value="Calcineurin-like_PHP"/>
</dbReference>
<dbReference type="OrthoDB" id="10261817at2759"/>
<evidence type="ECO:0000256" key="5">
    <source>
        <dbReference type="ARBA" id="ARBA00023211"/>
    </source>
</evidence>
<evidence type="ECO:0000256" key="2">
    <source>
        <dbReference type="ARBA" id="ARBA00022723"/>
    </source>
</evidence>
<evidence type="ECO:0000256" key="8">
    <source>
        <dbReference type="RuleBase" id="RU004273"/>
    </source>
</evidence>
<name>A0A1J4KDX1_9EUKA</name>
<comment type="similarity">
    <text evidence="8">Belongs to the PPP phosphatase family.</text>
</comment>
<dbReference type="GO" id="GO:0005634">
    <property type="term" value="C:nucleus"/>
    <property type="evidence" value="ECO:0007669"/>
    <property type="project" value="TreeGrafter"/>
</dbReference>
<dbReference type="PANTHER" id="PTHR11668:SF300">
    <property type="entry name" value="SERINE_THREONINE-PROTEIN PHOSPHATASE"/>
    <property type="match status" value="1"/>
</dbReference>
<dbReference type="GO" id="GO:0046872">
    <property type="term" value="F:metal ion binding"/>
    <property type="evidence" value="ECO:0007669"/>
    <property type="project" value="UniProtKB-KW"/>
</dbReference>
<dbReference type="GO" id="GO:0005737">
    <property type="term" value="C:cytoplasm"/>
    <property type="evidence" value="ECO:0007669"/>
    <property type="project" value="TreeGrafter"/>
</dbReference>
<dbReference type="EC" id="3.1.3.16" evidence="8"/>